<dbReference type="OrthoDB" id="152248at2759"/>
<evidence type="ECO:0000313" key="7">
    <source>
        <dbReference type="Proteomes" id="UP000490939"/>
    </source>
</evidence>
<dbReference type="EMBL" id="WNWR01000506">
    <property type="protein sequence ID" value="KAE9976161.1"/>
    <property type="molecule type" value="Genomic_DNA"/>
</dbReference>
<feature type="signal peptide" evidence="1">
    <location>
        <begin position="1"/>
        <end position="19"/>
    </location>
</feature>
<sequence>MNFLATLLAVLPLFTSATSLKNDLPSFVQISDVKATGTGCPPNTLDLNVNDHGKQIGLTFAQFVANSPADKNSEKRRFCQVNFKVKYPAGWAFSVGSTTFNGFIGIDGGLKAEVVSSYYFGGNGSGSNNDASSKYSVQGPYASEFTAVSAVAAVLWSPCGQDVIVNVKTDIRLIGDGNGVIGVEKQKSKFLNLVNLDWRQC</sequence>
<evidence type="ECO:0000313" key="4">
    <source>
        <dbReference type="EMBL" id="KAE9980460.1"/>
    </source>
</evidence>
<keyword evidence="1" id="KW-0732">Signal</keyword>
<gene>
    <name evidence="2" type="ORF">BLS_006062</name>
    <name evidence="3" type="ORF">EG327_008210</name>
    <name evidence="4" type="ORF">EG328_000279</name>
</gene>
<protein>
    <recommendedName>
        <fullName evidence="8">Secreted protein</fullName>
    </recommendedName>
</protein>
<dbReference type="PANTHER" id="PTHR38847:SF1">
    <property type="entry name" value="PSEUDOURIDINE SYNTHASE RSUA_RLUA-LIKE DOMAIN-CONTAINING PROTEIN"/>
    <property type="match status" value="1"/>
</dbReference>
<proteinExistence type="predicted"/>
<evidence type="ECO:0000313" key="3">
    <source>
        <dbReference type="EMBL" id="KAE9976161.1"/>
    </source>
</evidence>
<organism evidence="2 5">
    <name type="scientific">Venturia inaequalis</name>
    <name type="common">Apple scab fungus</name>
    <dbReference type="NCBI Taxonomy" id="5025"/>
    <lineage>
        <taxon>Eukaryota</taxon>
        <taxon>Fungi</taxon>
        <taxon>Dikarya</taxon>
        <taxon>Ascomycota</taxon>
        <taxon>Pezizomycotina</taxon>
        <taxon>Dothideomycetes</taxon>
        <taxon>Pleosporomycetidae</taxon>
        <taxon>Venturiales</taxon>
        <taxon>Venturiaceae</taxon>
        <taxon>Venturia</taxon>
    </lineage>
</organism>
<dbReference type="EMBL" id="WNWQ01000434">
    <property type="protein sequence ID" value="KAE9968016.1"/>
    <property type="molecule type" value="Genomic_DNA"/>
</dbReference>
<dbReference type="PANTHER" id="PTHR38847">
    <property type="match status" value="1"/>
</dbReference>
<keyword evidence="7" id="KW-1185">Reference proteome</keyword>
<comment type="caution">
    <text evidence="2">The sequence shown here is derived from an EMBL/GenBank/DDBJ whole genome shotgun (WGS) entry which is preliminary data.</text>
</comment>
<accession>A0A8H3UEJ8</accession>
<name>A0A8H3UEJ8_VENIN</name>
<dbReference type="Proteomes" id="UP000433883">
    <property type="component" value="Unassembled WGS sequence"/>
</dbReference>
<dbReference type="Proteomes" id="UP000490939">
    <property type="component" value="Unassembled WGS sequence"/>
</dbReference>
<dbReference type="InterPro" id="IPR025649">
    <property type="entry name" value="DUF4360"/>
</dbReference>
<evidence type="ECO:0008006" key="8">
    <source>
        <dbReference type="Google" id="ProtNLM"/>
    </source>
</evidence>
<evidence type="ECO:0000313" key="6">
    <source>
        <dbReference type="Proteomes" id="UP000447873"/>
    </source>
</evidence>
<dbReference type="Proteomes" id="UP000447873">
    <property type="component" value="Unassembled WGS sequence"/>
</dbReference>
<evidence type="ECO:0000313" key="5">
    <source>
        <dbReference type="Proteomes" id="UP000433883"/>
    </source>
</evidence>
<evidence type="ECO:0000313" key="2">
    <source>
        <dbReference type="EMBL" id="KAE9968016.1"/>
    </source>
</evidence>
<evidence type="ECO:0000256" key="1">
    <source>
        <dbReference type="SAM" id="SignalP"/>
    </source>
</evidence>
<dbReference type="AlphaFoldDB" id="A0A8H3UEJ8"/>
<reference evidence="2 5" key="1">
    <citation type="submission" date="2019-11" db="EMBL/GenBank/DDBJ databases">
        <title>Venturia inaequalis Genome Resource.</title>
        <authorList>
            <person name="Lichtner F.J."/>
        </authorList>
    </citation>
    <scope>NUCLEOTIDE SEQUENCE [LARGE SCALE GENOMIC DNA]</scope>
    <source>
        <strain evidence="4 6">120213</strain>
        <strain evidence="2">Bline_iso_100314</strain>
        <strain evidence="3 7">DMI_063113</strain>
    </source>
</reference>
<dbReference type="Pfam" id="PF14273">
    <property type="entry name" value="DUF4360"/>
    <property type="match status" value="1"/>
</dbReference>
<dbReference type="EMBL" id="WNWS01000103">
    <property type="protein sequence ID" value="KAE9980460.1"/>
    <property type="molecule type" value="Genomic_DNA"/>
</dbReference>
<feature type="chain" id="PRO_5044690565" description="Secreted protein" evidence="1">
    <location>
        <begin position="20"/>
        <end position="201"/>
    </location>
</feature>